<keyword evidence="1" id="KW-1133">Transmembrane helix</keyword>
<keyword evidence="1" id="KW-0812">Transmembrane</keyword>
<keyword evidence="3" id="KW-1185">Reference proteome</keyword>
<evidence type="ECO:0000256" key="1">
    <source>
        <dbReference type="SAM" id="Phobius"/>
    </source>
</evidence>
<dbReference type="Gene3D" id="1.10.8.540">
    <property type="entry name" value="FHIPEP family, domain 3"/>
    <property type="match status" value="1"/>
</dbReference>
<dbReference type="Gene3D" id="3.40.50.12790">
    <property type="entry name" value="FHIPEP family, domain 4"/>
    <property type="match status" value="1"/>
</dbReference>
<dbReference type="GO" id="GO:0044780">
    <property type="term" value="P:bacterial-type flagellum assembly"/>
    <property type="evidence" value="ECO:0007669"/>
    <property type="project" value="TreeGrafter"/>
</dbReference>
<dbReference type="PRINTS" id="PR00949">
    <property type="entry name" value="TYPE3IMAPROT"/>
</dbReference>
<dbReference type="NCBIfam" id="NF004571">
    <property type="entry name" value="PRK05910.1"/>
    <property type="match status" value="1"/>
</dbReference>
<feature type="transmembrane region" description="Helical" evidence="1">
    <location>
        <begin position="247"/>
        <end position="265"/>
    </location>
</feature>
<feature type="transmembrane region" description="Helical" evidence="1">
    <location>
        <begin position="45"/>
        <end position="67"/>
    </location>
</feature>
<dbReference type="InterPro" id="IPR042193">
    <property type="entry name" value="FHIPEP_3"/>
</dbReference>
<dbReference type="KEGG" id="cpm:G5S_0772"/>
<dbReference type="GO" id="GO:0009306">
    <property type="term" value="P:protein secretion"/>
    <property type="evidence" value="ECO:0007669"/>
    <property type="project" value="InterPro"/>
</dbReference>
<evidence type="ECO:0000313" key="3">
    <source>
        <dbReference type="Proteomes" id="UP000008305"/>
    </source>
</evidence>
<keyword evidence="2" id="KW-0966">Cell projection</keyword>
<name>A0AA34WI39_CHLPE</name>
<reference evidence="2 3" key="1">
    <citation type="journal article" date="2011" name="J. Bacteriol.">
        <title>Genome sequence of the obligate intracellular animal pathogen Chlamydia pecorum E58.</title>
        <authorList>
            <person name="Mojica S."/>
            <person name="Huot Creasy H."/>
            <person name="Daugherty S."/>
            <person name="Read T.D."/>
            <person name="Kim T."/>
            <person name="Kaltenboeck B."/>
            <person name="Bavoil P."/>
            <person name="Myers G.S."/>
        </authorList>
    </citation>
    <scope>NUCLEOTIDE SEQUENCE [LARGE SCALE GENOMIC DNA]</scope>
    <source>
        <strain evidence="2 3">E58</strain>
    </source>
</reference>
<keyword evidence="1" id="KW-0472">Membrane</keyword>
<dbReference type="PANTHER" id="PTHR30161">
    <property type="entry name" value="FLAGELLAR EXPORT PROTEIN, MEMBRANE FLHA SUBUNIT-RELATED"/>
    <property type="match status" value="1"/>
</dbReference>
<organism evidence="2 3">
    <name type="scientific">Chlamydia pecorum (strain ATCC VR-628 / DSM 29919 / E58)</name>
    <name type="common">Chlamydophila pecorum</name>
    <dbReference type="NCBI Taxonomy" id="331635"/>
    <lineage>
        <taxon>Bacteria</taxon>
        <taxon>Pseudomonadati</taxon>
        <taxon>Chlamydiota</taxon>
        <taxon>Chlamydiia</taxon>
        <taxon>Chlamydiales</taxon>
        <taxon>Chlamydiaceae</taxon>
        <taxon>Chlamydia/Chlamydophila group</taxon>
        <taxon>Chlamydia</taxon>
    </lineage>
</organism>
<sequence length="598" mass="67549">MWQYVKRRILSGRALVPEKKTYSWQIILIPLGILLSVLLPLPRAVLDFCVCINFAFSLLTVCWVFSLRSSSSAQCFPSMLLYLCLLRLGLNLASTRWIVASGTASPLIFALGSFFSLGNILSSILACFMLFFVNFLVIARGAERVAEVRSRFVLDALPGRQMSLDADLLSGRIFHSEVELRKQRLIEESDFFSSMEGVFRFVKGDAIISCVLFLLNTFAAVYLSYALSCDVQTLWLTVLGDALVSQVPALFTSCAAATLIGKIGNKDTLLAQFLEYYHQARPHFRLVALGIFSLLAIESVPKLPILLLGGALWIGYKEHEISSEESFLKEGMDYVEVYFPESLSIGELRDNYIQARKVLMQELGVPFPLEFRGCSHKTAFLKLFGQSFELTEASFEEMLLILRRAAYLGVHGDLVRHYIEDTQRLFGFAIEEVIPRKLSYVSLVALIRLLVKERISLKLFPQILEAIAIQHSDGEHLDALAEKIRKYLGKQIGRSLWREEETLKVITIDVHVEKMISNLYSKSKPIMQDKVIDQVRTILKQSSHNEFRAIVTGCETRFEVKKILDPHFPDLLVLSQSELPEELPIICLGTVSDEVLLP</sequence>
<dbReference type="Pfam" id="PF00771">
    <property type="entry name" value="FHIPEP"/>
    <property type="match status" value="2"/>
</dbReference>
<evidence type="ECO:0000313" key="2">
    <source>
        <dbReference type="EMBL" id="AEB41718.1"/>
    </source>
</evidence>
<proteinExistence type="predicted"/>
<dbReference type="AlphaFoldDB" id="A0AA34WI39"/>
<dbReference type="Proteomes" id="UP000008305">
    <property type="component" value="Chromosome"/>
</dbReference>
<protein>
    <submittedName>
        <fullName evidence="2">Flagellar secretion protein</fullName>
    </submittedName>
</protein>
<dbReference type="EMBL" id="CP002608">
    <property type="protein sequence ID" value="AEB41718.1"/>
    <property type="molecule type" value="Genomic_DNA"/>
</dbReference>
<feature type="transmembrane region" description="Helical" evidence="1">
    <location>
        <begin position="79"/>
        <end position="100"/>
    </location>
</feature>
<keyword evidence="2" id="KW-0282">Flagellum</keyword>
<dbReference type="InterPro" id="IPR001712">
    <property type="entry name" value="T3SS_FHIPEP"/>
</dbReference>
<feature type="transmembrane region" description="Helical" evidence="1">
    <location>
        <begin position="206"/>
        <end position="227"/>
    </location>
</feature>
<feature type="transmembrane region" description="Helical" evidence="1">
    <location>
        <begin position="286"/>
        <end position="316"/>
    </location>
</feature>
<keyword evidence="2" id="KW-0969">Cilium</keyword>
<gene>
    <name evidence="2" type="ordered locus">G5S_0772</name>
</gene>
<feature type="transmembrane region" description="Helical" evidence="1">
    <location>
        <begin position="21"/>
        <end position="39"/>
    </location>
</feature>
<dbReference type="InterPro" id="IPR042196">
    <property type="entry name" value="FHIPEP_4"/>
</dbReference>
<dbReference type="PANTHER" id="PTHR30161:SF1">
    <property type="entry name" value="FLAGELLAR BIOSYNTHESIS PROTEIN FLHA-RELATED"/>
    <property type="match status" value="1"/>
</dbReference>
<dbReference type="GO" id="GO:0005886">
    <property type="term" value="C:plasma membrane"/>
    <property type="evidence" value="ECO:0007669"/>
    <property type="project" value="TreeGrafter"/>
</dbReference>
<feature type="transmembrane region" description="Helical" evidence="1">
    <location>
        <begin position="120"/>
        <end position="139"/>
    </location>
</feature>
<dbReference type="RefSeq" id="WP_013712796.1">
    <property type="nucleotide sequence ID" value="NC_015408.1"/>
</dbReference>
<accession>A0AA34WI39</accession>